<evidence type="ECO:0000313" key="2">
    <source>
        <dbReference type="EMBL" id="GHP05365.1"/>
    </source>
</evidence>
<dbReference type="EMBL" id="BNJQ01000010">
    <property type="protein sequence ID" value="GHP05365.1"/>
    <property type="molecule type" value="Genomic_DNA"/>
</dbReference>
<feature type="region of interest" description="Disordered" evidence="1">
    <location>
        <begin position="1"/>
        <end position="53"/>
    </location>
</feature>
<name>A0A830HEB5_9CHLO</name>
<gene>
    <name evidence="2" type="ORF">PPROV_000411700</name>
</gene>
<comment type="caution">
    <text evidence="2">The sequence shown here is derived from an EMBL/GenBank/DDBJ whole genome shotgun (WGS) entry which is preliminary data.</text>
</comment>
<evidence type="ECO:0000256" key="1">
    <source>
        <dbReference type="SAM" id="MobiDB-lite"/>
    </source>
</evidence>
<accession>A0A830HEB5</accession>
<organism evidence="2 3">
    <name type="scientific">Pycnococcus provasolii</name>
    <dbReference type="NCBI Taxonomy" id="41880"/>
    <lineage>
        <taxon>Eukaryota</taxon>
        <taxon>Viridiplantae</taxon>
        <taxon>Chlorophyta</taxon>
        <taxon>Pseudoscourfieldiophyceae</taxon>
        <taxon>Pseudoscourfieldiales</taxon>
        <taxon>Pycnococcaceae</taxon>
        <taxon>Pycnococcus</taxon>
    </lineage>
</organism>
<feature type="compositionally biased region" description="Polar residues" evidence="1">
    <location>
        <begin position="37"/>
        <end position="51"/>
    </location>
</feature>
<evidence type="ECO:0000313" key="3">
    <source>
        <dbReference type="Proteomes" id="UP000660262"/>
    </source>
</evidence>
<keyword evidence="3" id="KW-1185">Reference proteome</keyword>
<sequence>MSPADILNEKFHGVPARRTPSPLSAGRQASAVGESPSKFNPSPAPSVSSTDGHGSLGNSFGNFSSAWQDRIPYRRNAEIAYHWVPMTAVNITVKAIFVAVLINYIANPEFEQLPTSFYFDLESPEWTSGTHFYLEDLLAHGVERGTAHHYPDLIKREDKNTLFVMTKFTDFVEQYEPKGCGMHMHNNDHSTMDRSMSGMHWCPIARKDVLVPMSIFKSLNIRVTSRIACTEVSDHFDPDNLRLIFSNYNRNNDAETTHYRINIFDALASAWNTKPCHKATEEQLQCCDGPNATCAYAGYVTGNGVDLGMQYHWDCNVNTYSDPKKDRYRCAAERLRLDTEAISSSSIIDNERITDDASNYDPRFNGTQQLIRRRVHMIGVRVRFSGLGGCKMITLRGILSMLASALSIHAVGKLILFIMSRVFEAYFRVPDTTIDVLRREPFAKQFYVQAPGQSDDTPKVWLSRKARLRVRKKKAVMISAFKFGLRWKYLAKRARNRRLQKTGSTISCSEVDLEVGSHQTELLISDHSPKPEVKGTGGSL</sequence>
<dbReference type="AlphaFoldDB" id="A0A830HEB5"/>
<dbReference type="Proteomes" id="UP000660262">
    <property type="component" value="Unassembled WGS sequence"/>
</dbReference>
<proteinExistence type="predicted"/>
<reference evidence="2" key="1">
    <citation type="submission" date="2020-10" db="EMBL/GenBank/DDBJ databases">
        <title>Unveiling of a novel bifunctional photoreceptor, Dualchrome1, isolated from a cosmopolitan green alga.</title>
        <authorList>
            <person name="Suzuki S."/>
            <person name="Kawachi M."/>
        </authorList>
    </citation>
    <scope>NUCLEOTIDE SEQUENCE</scope>
    <source>
        <strain evidence="2">NIES 2893</strain>
    </source>
</reference>
<protein>
    <submittedName>
        <fullName evidence="2">Uncharacterized protein</fullName>
    </submittedName>
</protein>